<protein>
    <submittedName>
        <fullName evidence="2">Uncharacterized protein</fullName>
    </submittedName>
</protein>
<proteinExistence type="predicted"/>
<dbReference type="AlphaFoldDB" id="A0A1I6QQY2"/>
<reference evidence="3" key="1">
    <citation type="submission" date="2016-10" db="EMBL/GenBank/DDBJ databases">
        <authorList>
            <person name="Varghese N."/>
            <person name="Submissions S."/>
        </authorList>
    </citation>
    <scope>NUCLEOTIDE SEQUENCE [LARGE SCALE GENOMIC DNA]</scope>
    <source>
        <strain evidence="3">DSM 22427</strain>
    </source>
</reference>
<evidence type="ECO:0000313" key="2">
    <source>
        <dbReference type="EMBL" id="SFS54814.1"/>
    </source>
</evidence>
<name>A0A1I6QQY2_9EURY</name>
<feature type="transmembrane region" description="Helical" evidence="1">
    <location>
        <begin position="78"/>
        <end position="99"/>
    </location>
</feature>
<dbReference type="EMBL" id="FOZS01000001">
    <property type="protein sequence ID" value="SFS54814.1"/>
    <property type="molecule type" value="Genomic_DNA"/>
</dbReference>
<organism evidence="2 3">
    <name type="scientific">Halostagnicola kamekurae</name>
    <dbReference type="NCBI Taxonomy" id="619731"/>
    <lineage>
        <taxon>Archaea</taxon>
        <taxon>Methanobacteriati</taxon>
        <taxon>Methanobacteriota</taxon>
        <taxon>Stenosarchaea group</taxon>
        <taxon>Halobacteria</taxon>
        <taxon>Halobacteriales</taxon>
        <taxon>Natrialbaceae</taxon>
        <taxon>Halostagnicola</taxon>
    </lineage>
</organism>
<gene>
    <name evidence="2" type="ORF">SAMN04488556_1461</name>
</gene>
<feature type="transmembrane region" description="Helical" evidence="1">
    <location>
        <begin position="49"/>
        <end position="72"/>
    </location>
</feature>
<keyword evidence="1" id="KW-0812">Transmembrane</keyword>
<keyword evidence="3" id="KW-1185">Reference proteome</keyword>
<sequence length="100" mass="10323">MIPVSLGTEVLSPGSIAWLSRGLTALIGLFVAVLAYRGFKRNDAPKMRLLALGIGLLTTGVFLAVSVANIAGADTGDILIARGLVTVTGLCAVLLALLYR</sequence>
<keyword evidence="1" id="KW-0472">Membrane</keyword>
<keyword evidence="1" id="KW-1133">Transmembrane helix</keyword>
<dbReference type="Pfam" id="PF24365">
    <property type="entry name" value="DUF7521"/>
    <property type="match status" value="1"/>
</dbReference>
<feature type="transmembrane region" description="Helical" evidence="1">
    <location>
        <begin position="16"/>
        <end position="37"/>
    </location>
</feature>
<dbReference type="InterPro" id="IPR055943">
    <property type="entry name" value="DUF7521"/>
</dbReference>
<evidence type="ECO:0000313" key="3">
    <source>
        <dbReference type="Proteomes" id="UP000199199"/>
    </source>
</evidence>
<dbReference type="Proteomes" id="UP000199199">
    <property type="component" value="Unassembled WGS sequence"/>
</dbReference>
<evidence type="ECO:0000256" key="1">
    <source>
        <dbReference type="SAM" id="Phobius"/>
    </source>
</evidence>
<accession>A0A1I6QQY2</accession>